<dbReference type="PANTHER" id="PTHR43329">
    <property type="entry name" value="EPOXIDE HYDROLASE"/>
    <property type="match status" value="1"/>
</dbReference>
<dbReference type="InterPro" id="IPR000639">
    <property type="entry name" value="Epox_hydrolase-like"/>
</dbReference>
<dbReference type="EMBL" id="JABCRE010000002">
    <property type="protein sequence ID" value="NMW30953.1"/>
    <property type="molecule type" value="Genomic_DNA"/>
</dbReference>
<keyword evidence="4" id="KW-1185">Reference proteome</keyword>
<gene>
    <name evidence="3" type="ORF">HKD42_02625</name>
</gene>
<dbReference type="SUPFAM" id="SSF53474">
    <property type="entry name" value="alpha/beta-Hydrolases"/>
    <property type="match status" value="1"/>
</dbReference>
<evidence type="ECO:0000313" key="4">
    <source>
        <dbReference type="Proteomes" id="UP000561181"/>
    </source>
</evidence>
<evidence type="ECO:0000256" key="1">
    <source>
        <dbReference type="ARBA" id="ARBA00022801"/>
    </source>
</evidence>
<reference evidence="3 4" key="1">
    <citation type="submission" date="2020-04" db="EMBL/GenBank/DDBJ databases">
        <authorList>
            <person name="Liu A."/>
        </authorList>
    </citation>
    <scope>NUCLEOTIDE SEQUENCE [LARGE SCALE GENOMIC DNA]</scope>
    <source>
        <strain evidence="3 4">RZ02</strain>
    </source>
</reference>
<evidence type="ECO:0000259" key="2">
    <source>
        <dbReference type="Pfam" id="PF00561"/>
    </source>
</evidence>
<protein>
    <submittedName>
        <fullName evidence="3">Alpha/beta hydrolase</fullName>
    </submittedName>
</protein>
<dbReference type="GO" id="GO:0016787">
    <property type="term" value="F:hydrolase activity"/>
    <property type="evidence" value="ECO:0007669"/>
    <property type="project" value="UniProtKB-KW"/>
</dbReference>
<dbReference type="Pfam" id="PF00561">
    <property type="entry name" value="Abhydrolase_1"/>
    <property type="match status" value="1"/>
</dbReference>
<name>A0A848QJU5_9SPHN</name>
<sequence length="302" mass="33351">MNDDMIRVKLPSGIELDVLDTGPPKMGPRDGETLIFLHGFPESHRTWRHQIAAFSDRYRCIAPDQRGYAGSSNPQDASEYTIEKLMGDIAQLADALDVGKFTLVGHDLGGVVAWAIALTGVMKDRIERLVIANAPHPFVFSKLLHINPDQRAASQYVRMFRDRENDALLRQKGLLPLLVKALDFQGSANMEPAERDRLLKEWSNPDTAVAMINWYRAGLSDVPPMDAPFELPADYATPPLPNVAVPTLIVWGMNDLALPDANLEGLDDLVDDLTLVQVPDCGHFVTWEAPAAFNAALESFLA</sequence>
<comment type="caution">
    <text evidence="3">The sequence shown here is derived from an EMBL/GenBank/DDBJ whole genome shotgun (WGS) entry which is preliminary data.</text>
</comment>
<feature type="domain" description="AB hydrolase-1" evidence="2">
    <location>
        <begin position="33"/>
        <end position="290"/>
    </location>
</feature>
<dbReference type="PRINTS" id="PR00412">
    <property type="entry name" value="EPOXHYDRLASE"/>
</dbReference>
<dbReference type="InterPro" id="IPR000073">
    <property type="entry name" value="AB_hydrolase_1"/>
</dbReference>
<dbReference type="Gene3D" id="3.40.50.1820">
    <property type="entry name" value="alpha/beta hydrolase"/>
    <property type="match status" value="1"/>
</dbReference>
<organism evidence="3 4">
    <name type="scientific">Pontixanthobacter rizhaonensis</name>
    <dbReference type="NCBI Taxonomy" id="2730337"/>
    <lineage>
        <taxon>Bacteria</taxon>
        <taxon>Pseudomonadati</taxon>
        <taxon>Pseudomonadota</taxon>
        <taxon>Alphaproteobacteria</taxon>
        <taxon>Sphingomonadales</taxon>
        <taxon>Erythrobacteraceae</taxon>
        <taxon>Pontixanthobacter</taxon>
    </lineage>
</organism>
<proteinExistence type="predicted"/>
<dbReference type="AlphaFoldDB" id="A0A848QJU5"/>
<dbReference type="InterPro" id="IPR029058">
    <property type="entry name" value="AB_hydrolase_fold"/>
</dbReference>
<dbReference type="Proteomes" id="UP000561181">
    <property type="component" value="Unassembled WGS sequence"/>
</dbReference>
<evidence type="ECO:0000313" key="3">
    <source>
        <dbReference type="EMBL" id="NMW30953.1"/>
    </source>
</evidence>
<keyword evidence="1 3" id="KW-0378">Hydrolase</keyword>
<dbReference type="RefSeq" id="WP_170010039.1">
    <property type="nucleotide sequence ID" value="NZ_JABCRE010000002.1"/>
</dbReference>
<accession>A0A848QJU5</accession>